<gene>
    <name evidence="5" type="ORF">EJB05_31860</name>
</gene>
<dbReference type="InterPro" id="IPR020828">
    <property type="entry name" value="GlycerAld_3-P_DH_NAD(P)-bd"/>
</dbReference>
<name>A0A5J9UGA3_9POAL</name>
<evidence type="ECO:0000256" key="1">
    <source>
        <dbReference type="ARBA" id="ARBA00007406"/>
    </source>
</evidence>
<dbReference type="InterPro" id="IPR036291">
    <property type="entry name" value="NAD(P)-bd_dom_sf"/>
</dbReference>
<proteinExistence type="inferred from homology"/>
<dbReference type="GO" id="GO:0004365">
    <property type="term" value="F:glyceraldehyde-3-phosphate dehydrogenase (NAD+) (phosphorylating) activity"/>
    <property type="evidence" value="ECO:0007669"/>
    <property type="project" value="TreeGrafter"/>
</dbReference>
<dbReference type="Gene3D" id="3.40.50.720">
    <property type="entry name" value="NAD(P)-binding Rossmann-like Domain"/>
    <property type="match status" value="1"/>
</dbReference>
<dbReference type="EMBL" id="RWGY01000026">
    <property type="protein sequence ID" value="TVU22178.1"/>
    <property type="molecule type" value="Genomic_DNA"/>
</dbReference>
<comment type="caution">
    <text evidence="5">The sequence shown here is derived from an EMBL/GenBank/DDBJ whole genome shotgun (WGS) entry which is preliminary data.</text>
</comment>
<dbReference type="OrthoDB" id="632582at2759"/>
<evidence type="ECO:0000259" key="4">
    <source>
        <dbReference type="Pfam" id="PF00044"/>
    </source>
</evidence>
<accession>A0A5J9UGA3</accession>
<dbReference type="GO" id="GO:0051287">
    <property type="term" value="F:NAD binding"/>
    <property type="evidence" value="ECO:0007669"/>
    <property type="project" value="InterPro"/>
</dbReference>
<comment type="similarity">
    <text evidence="1">Belongs to the glyceraldehyde-3-phosphate dehydrogenase family.</text>
</comment>
<sequence>MASSSTSSAERASSSSTCSEERASSSSAAAPAPPATIWFPSSMTGESLQLSVRNVPYTGRVDFVDELKSLVKLKVSKLYPRFFNGDAATLENNEGRRWLGELIAVDDDEVDKKTGQPSLHTTLQIRLVPPAAKPLESMENVLVTVKPVTKLESSQEGVKVGIKGFGKAERFLLVMGLQSIDVEVVAIHAPSMSTAQMAKVWKSPIINISVKNSETLIFTKRYYEENPRKENDVCVLLEHMEVTVFRDPNQIPWESANVDFILECSINTHKDDQSQVIGKTEASNNCLKCFPKVLHALGLYADGIMRARLHNANDDHEPARRAARFNIITRSSAAAKAVCHPQIFPDWNGDPTSMAFLATARLTLQVTLVKAEDCSRVESSETKLCDADEGVYRRLIAIMSWCLDIIRCMPVGSCHLELA</sequence>
<protein>
    <recommendedName>
        <fullName evidence="4">Glyceraldehyde 3-phosphate dehydrogenase NAD(P) binding domain-containing protein</fullName>
    </recommendedName>
</protein>
<evidence type="ECO:0000313" key="6">
    <source>
        <dbReference type="Proteomes" id="UP000324897"/>
    </source>
</evidence>
<dbReference type="PANTHER" id="PTHR10836:SF76">
    <property type="entry name" value="GLYCERALDEHYDE-3-PHOSPHATE DEHYDROGENASE-RELATED"/>
    <property type="match status" value="1"/>
</dbReference>
<evidence type="ECO:0000256" key="3">
    <source>
        <dbReference type="SAM" id="MobiDB-lite"/>
    </source>
</evidence>
<dbReference type="Pfam" id="PF00044">
    <property type="entry name" value="Gp_dh_N"/>
    <property type="match status" value="1"/>
</dbReference>
<organism evidence="5 6">
    <name type="scientific">Eragrostis curvula</name>
    <name type="common">weeping love grass</name>
    <dbReference type="NCBI Taxonomy" id="38414"/>
    <lineage>
        <taxon>Eukaryota</taxon>
        <taxon>Viridiplantae</taxon>
        <taxon>Streptophyta</taxon>
        <taxon>Embryophyta</taxon>
        <taxon>Tracheophyta</taxon>
        <taxon>Spermatophyta</taxon>
        <taxon>Magnoliopsida</taxon>
        <taxon>Liliopsida</taxon>
        <taxon>Poales</taxon>
        <taxon>Poaceae</taxon>
        <taxon>PACMAD clade</taxon>
        <taxon>Chloridoideae</taxon>
        <taxon>Eragrostideae</taxon>
        <taxon>Eragrostidinae</taxon>
        <taxon>Eragrostis</taxon>
    </lineage>
</organism>
<keyword evidence="6" id="KW-1185">Reference proteome</keyword>
<feature type="compositionally biased region" description="Low complexity" evidence="3">
    <location>
        <begin position="1"/>
        <end position="30"/>
    </location>
</feature>
<dbReference type="InterPro" id="IPR020831">
    <property type="entry name" value="GlycerAld/Erythrose_P_DH"/>
</dbReference>
<dbReference type="PANTHER" id="PTHR10836">
    <property type="entry name" value="GLYCERALDEHYDE 3-PHOSPHATE DEHYDROGENASE"/>
    <property type="match status" value="1"/>
</dbReference>
<evidence type="ECO:0000313" key="5">
    <source>
        <dbReference type="EMBL" id="TVU22178.1"/>
    </source>
</evidence>
<dbReference type="AlphaFoldDB" id="A0A5J9UGA3"/>
<dbReference type="GO" id="GO:0005829">
    <property type="term" value="C:cytosol"/>
    <property type="evidence" value="ECO:0007669"/>
    <property type="project" value="TreeGrafter"/>
</dbReference>
<feature type="region of interest" description="Disordered" evidence="3">
    <location>
        <begin position="1"/>
        <end position="31"/>
    </location>
</feature>
<reference evidence="5 6" key="1">
    <citation type="journal article" date="2019" name="Sci. Rep.">
        <title>A high-quality genome of Eragrostis curvula grass provides insights into Poaceae evolution and supports new strategies to enhance forage quality.</title>
        <authorList>
            <person name="Carballo J."/>
            <person name="Santos B.A.C.M."/>
            <person name="Zappacosta D."/>
            <person name="Garbus I."/>
            <person name="Selva J.P."/>
            <person name="Gallo C.A."/>
            <person name="Diaz A."/>
            <person name="Albertini E."/>
            <person name="Caccamo M."/>
            <person name="Echenique V."/>
        </authorList>
    </citation>
    <scope>NUCLEOTIDE SEQUENCE [LARGE SCALE GENOMIC DNA]</scope>
    <source>
        <strain evidence="6">cv. Victoria</strain>
        <tissue evidence="5">Leaf</tissue>
    </source>
</reference>
<feature type="domain" description="Glyceraldehyde 3-phosphate dehydrogenase NAD(P) binding" evidence="4">
    <location>
        <begin position="158"/>
        <end position="265"/>
    </location>
</feature>
<dbReference type="Proteomes" id="UP000324897">
    <property type="component" value="Unassembled WGS sequence"/>
</dbReference>
<evidence type="ECO:0000256" key="2">
    <source>
        <dbReference type="ARBA" id="ARBA00023002"/>
    </source>
</evidence>
<dbReference type="SUPFAM" id="SSF51735">
    <property type="entry name" value="NAD(P)-binding Rossmann-fold domains"/>
    <property type="match status" value="1"/>
</dbReference>
<dbReference type="Gramene" id="TVU22178">
    <property type="protein sequence ID" value="TVU22178"/>
    <property type="gene ID" value="EJB05_31860"/>
</dbReference>
<dbReference type="GO" id="GO:0006096">
    <property type="term" value="P:glycolytic process"/>
    <property type="evidence" value="ECO:0007669"/>
    <property type="project" value="TreeGrafter"/>
</dbReference>
<keyword evidence="2" id="KW-0560">Oxidoreductase</keyword>